<dbReference type="Pfam" id="PF23436">
    <property type="entry name" value="RabGap-TBC_2"/>
    <property type="match status" value="1"/>
</dbReference>
<dbReference type="PANTHER" id="PTHR47219:SF9">
    <property type="entry name" value="GTPASE ACTIVATING PROTEIN AND CENTROSOME-ASSOCIATED, ISOFORM B"/>
    <property type="match status" value="1"/>
</dbReference>
<dbReference type="EMBL" id="PJQM01002204">
    <property type="protein sequence ID" value="RCH97253.1"/>
    <property type="molecule type" value="Genomic_DNA"/>
</dbReference>
<proteinExistence type="predicted"/>
<organism evidence="4 5">
    <name type="scientific">Rhizopus stolonifer</name>
    <name type="common">Rhizopus nigricans</name>
    <dbReference type="NCBI Taxonomy" id="4846"/>
    <lineage>
        <taxon>Eukaryota</taxon>
        <taxon>Fungi</taxon>
        <taxon>Fungi incertae sedis</taxon>
        <taxon>Mucoromycota</taxon>
        <taxon>Mucoromycotina</taxon>
        <taxon>Mucoromycetes</taxon>
        <taxon>Mucorales</taxon>
        <taxon>Mucorineae</taxon>
        <taxon>Rhizopodaceae</taxon>
        <taxon>Rhizopus</taxon>
    </lineage>
</organism>
<dbReference type="InterPro" id="IPR000195">
    <property type="entry name" value="Rab-GAP-TBC_dom"/>
</dbReference>
<evidence type="ECO:0000313" key="5">
    <source>
        <dbReference type="Proteomes" id="UP000253551"/>
    </source>
</evidence>
<gene>
    <name evidence="4" type="ORF">CU098_008985</name>
</gene>
<dbReference type="GO" id="GO:0031267">
    <property type="term" value="F:small GTPase binding"/>
    <property type="evidence" value="ECO:0007669"/>
    <property type="project" value="TreeGrafter"/>
</dbReference>
<name>A0A367K4W3_RHIST</name>
<evidence type="ECO:0000313" key="4">
    <source>
        <dbReference type="EMBL" id="RCH97253.1"/>
    </source>
</evidence>
<dbReference type="Gene3D" id="1.10.472.80">
    <property type="entry name" value="Ypt/Rab-GAP domain of gyp1p, domain 3"/>
    <property type="match status" value="1"/>
</dbReference>
<dbReference type="Gene3D" id="1.10.8.270">
    <property type="entry name" value="putative rabgap domain of human tbc1 domain family member 14 like domains"/>
    <property type="match status" value="1"/>
</dbReference>
<dbReference type="AlphaFoldDB" id="A0A367K4W3"/>
<dbReference type="GO" id="GO:0005096">
    <property type="term" value="F:GTPase activator activity"/>
    <property type="evidence" value="ECO:0007669"/>
    <property type="project" value="TreeGrafter"/>
</dbReference>
<feature type="coiled-coil region" evidence="1">
    <location>
        <begin position="564"/>
        <end position="594"/>
    </location>
</feature>
<reference evidence="4 5" key="1">
    <citation type="journal article" date="2018" name="G3 (Bethesda)">
        <title>Phylogenetic and Phylogenomic Definition of Rhizopus Species.</title>
        <authorList>
            <person name="Gryganskyi A.P."/>
            <person name="Golan J."/>
            <person name="Dolatabadi S."/>
            <person name="Mondo S."/>
            <person name="Robb S."/>
            <person name="Idnurm A."/>
            <person name="Muszewska A."/>
            <person name="Steczkiewicz K."/>
            <person name="Masonjones S."/>
            <person name="Liao H.L."/>
            <person name="Gajdeczka M.T."/>
            <person name="Anike F."/>
            <person name="Vuek A."/>
            <person name="Anishchenko I.M."/>
            <person name="Voigt K."/>
            <person name="de Hoog G.S."/>
            <person name="Smith M.E."/>
            <person name="Heitman J."/>
            <person name="Vilgalys R."/>
            <person name="Stajich J.E."/>
        </authorList>
    </citation>
    <scope>NUCLEOTIDE SEQUENCE [LARGE SCALE GENOMIC DNA]</scope>
    <source>
        <strain evidence="4 5">LSU 92-RS-03</strain>
    </source>
</reference>
<feature type="region of interest" description="Disordered" evidence="2">
    <location>
        <begin position="699"/>
        <end position="736"/>
    </location>
</feature>
<feature type="compositionally biased region" description="Low complexity" evidence="2">
    <location>
        <begin position="723"/>
        <end position="735"/>
    </location>
</feature>
<sequence>VYLIKRLEKQNSLQKSDPKSIQMDTMVTPLLSKLTATEPIWEKLIRNANSIETRVELFTRLQQDNIPDNVRGIVWQAICQTSSSSHAVILYEQLKQDVSPFHAMIEHDVQDMPHKEAIMRILDAYSLYDARVGYYPGMASLVSPVLAQMSENEAFGMFVRLMELYDMRSLYMYNMEGLQLCLHQFQTVLSHTLPKLDAHLSQLAIQPSMYASQWYLTLFTTCISTQQHIMRMYDLTLLEGVNETVSRLAILLLQKNEARLLSMSEPDQVLQCLTSTDLHAYAYPHTHDFVQDIIAMNPVLLKMDLDQKEKKNLTALSKRMIMSAQTTVPKLQQQIEDLVTAMSQLQKEHAALAQNNMTLRMREMDQEAAQSKLAKRNAVLEKRVKKYKVKLANASTTSESDDTHAVPALPPTTEKTPEKRQDQYHSFVASLRDTGDFGALIAGALTVPPAEEPKTAQLTQTQLLEELQQQADRKKLDTALQNVTSELVAIKLDHFETKQRYETLYHHCEQLTAQIQSMQESQNALVQKIIYLESELDDVQAERDQILQDQEEVLEVAMVAKKTAAELQLEKLALAKDIERLEQTIKDLEEEKKAFFMPRGTFTEEVFAAHSILFGENKSSAKEQNRRHTLQLGLKNEDEYKTKFVESELRCRELEKYLAETKVKLAELESGSTMSPRGSMQQQRRASVYNKRSSAASLSMLANRMSTPTSPRERRGSTESYASSVTSLTSMNSSNYNSKRSSVYSRIWNTFGSPTTPVNPVASVNIKNDIMCEEPQIIQQQTTL</sequence>
<accession>A0A367K4W3</accession>
<dbReference type="OrthoDB" id="295078at2759"/>
<evidence type="ECO:0000256" key="1">
    <source>
        <dbReference type="SAM" id="Coils"/>
    </source>
</evidence>
<feature type="non-terminal residue" evidence="4">
    <location>
        <position position="1"/>
    </location>
</feature>
<keyword evidence="1" id="KW-0175">Coiled coil</keyword>
<dbReference type="STRING" id="4846.A0A367K4W3"/>
<dbReference type="PANTHER" id="PTHR47219">
    <property type="entry name" value="RAB GTPASE-ACTIVATING PROTEIN 1-LIKE"/>
    <property type="match status" value="1"/>
</dbReference>
<keyword evidence="5" id="KW-1185">Reference proteome</keyword>
<protein>
    <recommendedName>
        <fullName evidence="3">Rab-GAP TBC domain-containing protein</fullName>
    </recommendedName>
</protein>
<dbReference type="PROSITE" id="PS50086">
    <property type="entry name" value="TBC_RABGAP"/>
    <property type="match status" value="1"/>
</dbReference>
<comment type="caution">
    <text evidence="4">The sequence shown here is derived from an EMBL/GenBank/DDBJ whole genome shotgun (WGS) entry which is preliminary data.</text>
</comment>
<dbReference type="InterPro" id="IPR035969">
    <property type="entry name" value="Rab-GAP_TBC_sf"/>
</dbReference>
<feature type="domain" description="Rab-GAP TBC" evidence="3">
    <location>
        <begin position="65"/>
        <end position="240"/>
    </location>
</feature>
<evidence type="ECO:0000259" key="3">
    <source>
        <dbReference type="PROSITE" id="PS50086"/>
    </source>
</evidence>
<evidence type="ECO:0000256" key="2">
    <source>
        <dbReference type="SAM" id="MobiDB-lite"/>
    </source>
</evidence>
<feature type="region of interest" description="Disordered" evidence="2">
    <location>
        <begin position="393"/>
        <end position="422"/>
    </location>
</feature>
<dbReference type="SMART" id="SM00164">
    <property type="entry name" value="TBC"/>
    <property type="match status" value="1"/>
</dbReference>
<dbReference type="InterPro" id="IPR050302">
    <property type="entry name" value="Rab_GAP_TBC_domain"/>
</dbReference>
<dbReference type="Proteomes" id="UP000253551">
    <property type="component" value="Unassembled WGS sequence"/>
</dbReference>
<dbReference type="SUPFAM" id="SSF47923">
    <property type="entry name" value="Ypt/Rab-GAP domain of gyp1p"/>
    <property type="match status" value="2"/>
</dbReference>